<dbReference type="SUPFAM" id="SSF53067">
    <property type="entry name" value="Actin-like ATPase domain"/>
    <property type="match status" value="1"/>
</dbReference>
<name>A0A3A9ASV8_9FIRM</name>
<protein>
    <submittedName>
        <fullName evidence="2">ROK family protein</fullName>
    </submittedName>
</protein>
<dbReference type="AlphaFoldDB" id="A0A3A9ASV8"/>
<organism evidence="2 3">
    <name type="scientific">Parablautia intestinalis</name>
    <dbReference type="NCBI Taxonomy" id="2320100"/>
    <lineage>
        <taxon>Bacteria</taxon>
        <taxon>Bacillati</taxon>
        <taxon>Bacillota</taxon>
        <taxon>Clostridia</taxon>
        <taxon>Lachnospirales</taxon>
        <taxon>Lachnospiraceae</taxon>
        <taxon>Parablautia</taxon>
    </lineage>
</organism>
<dbReference type="Pfam" id="PF00480">
    <property type="entry name" value="ROK"/>
    <property type="match status" value="1"/>
</dbReference>
<keyword evidence="3" id="KW-1185">Reference proteome</keyword>
<accession>A0A3A9ASV8</accession>
<dbReference type="Gene3D" id="3.30.420.40">
    <property type="match status" value="1"/>
</dbReference>
<dbReference type="EMBL" id="RAYQ01000023">
    <property type="protein sequence ID" value="RKI89425.1"/>
    <property type="molecule type" value="Genomic_DNA"/>
</dbReference>
<dbReference type="InterPro" id="IPR000600">
    <property type="entry name" value="ROK"/>
</dbReference>
<proteinExistence type="inferred from homology"/>
<dbReference type="RefSeq" id="WP_120471768.1">
    <property type="nucleotide sequence ID" value="NZ_RAYQ01000023.1"/>
</dbReference>
<sequence>MRTGKPPPKTKLDPEVFVIGGGLAEGGGLLFERLRHSYQKYAYLPCKDTKIIKAGLGNDAGIWGTAKLILDKGE</sequence>
<comment type="similarity">
    <text evidence="1">Belongs to the ROK (NagC/XylR) family.</text>
</comment>
<evidence type="ECO:0000313" key="3">
    <source>
        <dbReference type="Proteomes" id="UP000280696"/>
    </source>
</evidence>
<dbReference type="Proteomes" id="UP000280696">
    <property type="component" value="Unassembled WGS sequence"/>
</dbReference>
<comment type="caution">
    <text evidence="2">The sequence shown here is derived from an EMBL/GenBank/DDBJ whole genome shotgun (WGS) entry which is preliminary data.</text>
</comment>
<evidence type="ECO:0000313" key="2">
    <source>
        <dbReference type="EMBL" id="RKI89425.1"/>
    </source>
</evidence>
<gene>
    <name evidence="2" type="ORF">D7V94_18405</name>
</gene>
<dbReference type="InterPro" id="IPR043129">
    <property type="entry name" value="ATPase_NBD"/>
</dbReference>
<dbReference type="OrthoDB" id="9810372at2"/>
<reference evidence="2 3" key="1">
    <citation type="submission" date="2018-09" db="EMBL/GenBank/DDBJ databases">
        <title>Murine metabolic-syndrome-specific gut microbial biobank.</title>
        <authorList>
            <person name="Liu C."/>
        </authorList>
    </citation>
    <scope>NUCLEOTIDE SEQUENCE [LARGE SCALE GENOMIC DNA]</scope>
    <source>
        <strain evidence="2 3">0.1xD8-82</strain>
    </source>
</reference>
<evidence type="ECO:0000256" key="1">
    <source>
        <dbReference type="ARBA" id="ARBA00006479"/>
    </source>
</evidence>